<accession>A0A9W6U501</accession>
<feature type="compositionally biased region" description="Polar residues" evidence="2">
    <location>
        <begin position="210"/>
        <end position="225"/>
    </location>
</feature>
<evidence type="ECO:0000256" key="2">
    <source>
        <dbReference type="SAM" id="MobiDB-lite"/>
    </source>
</evidence>
<feature type="compositionally biased region" description="Low complexity" evidence="2">
    <location>
        <begin position="10"/>
        <end position="22"/>
    </location>
</feature>
<sequence length="579" mass="61990">MPRRGTRSSAKVPAKKTAGAPKPKAKPRGQASALAEATAADSAAIQSPGASNAPSSTNSRRSRSPDLPPVDRPNPRFAYRDHSPGSPAEPERVLYSGDESDPHEAEDSHSAPSPAPAAPASREGETRPSRSQADPQAKAARTASDPAPGRDSTSSRKRSASQSPRGKARDSFRGLFDSSSDDEEGEGAVPEPQEISNDLDGQQERYHAAQLQSSNLPSAQASVPVQSTQTAGAELALSSVLDQRELRIKFAHLIAKQQLSVRGSACDERGYVAYTKVTLPRRVAKKPQTTYEAAVASGHRSRQPSGSQPGAGPPAPTSSVKLGIRATSQGADASYERAAPGEHAPHAVALQQEGMRLFRDRLYAIEIALGLGPGGQATALSGKQGALEDLRAEVQSLRHEIRDLHDRVDCRAAVGEVSTLRQEVYHLRSELRALRETQSYGYPSSYGSHAYGAPPMDLQAYIAPAAELRPHAPWSYDQRGYPPAYREPAPASAGHPRVSETPSRFEVVQSLPLDPDAGHLGQTAPADHEPLETTHIKRRVRLHRLRQVDGVGIVMPTQDREGPNEAMLPLVAPHGTYRI</sequence>
<feature type="region of interest" description="Disordered" evidence="2">
    <location>
        <begin position="1"/>
        <end position="225"/>
    </location>
</feature>
<dbReference type="Proteomes" id="UP001165121">
    <property type="component" value="Unassembled WGS sequence"/>
</dbReference>
<feature type="compositionally biased region" description="Basic and acidic residues" evidence="2">
    <location>
        <begin position="526"/>
        <end position="535"/>
    </location>
</feature>
<feature type="region of interest" description="Disordered" evidence="2">
    <location>
        <begin position="485"/>
        <end position="535"/>
    </location>
</feature>
<feature type="coiled-coil region" evidence="1">
    <location>
        <begin position="380"/>
        <end position="437"/>
    </location>
</feature>
<organism evidence="3 4">
    <name type="scientific">Phytophthora fragariaefolia</name>
    <dbReference type="NCBI Taxonomy" id="1490495"/>
    <lineage>
        <taxon>Eukaryota</taxon>
        <taxon>Sar</taxon>
        <taxon>Stramenopiles</taxon>
        <taxon>Oomycota</taxon>
        <taxon>Peronosporomycetes</taxon>
        <taxon>Peronosporales</taxon>
        <taxon>Peronosporaceae</taxon>
        <taxon>Phytophthora</taxon>
    </lineage>
</organism>
<feature type="compositionally biased region" description="Basic and acidic residues" evidence="2">
    <location>
        <begin position="100"/>
        <end position="109"/>
    </location>
</feature>
<evidence type="ECO:0000256" key="1">
    <source>
        <dbReference type="SAM" id="Coils"/>
    </source>
</evidence>
<protein>
    <submittedName>
        <fullName evidence="3">Unnamed protein product</fullName>
    </submittedName>
</protein>
<keyword evidence="1" id="KW-0175">Coiled coil</keyword>
<reference evidence="3" key="1">
    <citation type="submission" date="2023-04" db="EMBL/GenBank/DDBJ databases">
        <title>Phytophthora fragariaefolia NBRC 109709.</title>
        <authorList>
            <person name="Ichikawa N."/>
            <person name="Sato H."/>
            <person name="Tonouchi N."/>
        </authorList>
    </citation>
    <scope>NUCLEOTIDE SEQUENCE</scope>
    <source>
        <strain evidence="3">NBRC 109709</strain>
    </source>
</reference>
<feature type="compositionally biased region" description="Low complexity" evidence="2">
    <location>
        <begin position="31"/>
        <end position="59"/>
    </location>
</feature>
<proteinExistence type="predicted"/>
<keyword evidence="4" id="KW-1185">Reference proteome</keyword>
<dbReference type="EMBL" id="BSXT01000376">
    <property type="protein sequence ID" value="GMF26070.1"/>
    <property type="molecule type" value="Genomic_DNA"/>
</dbReference>
<evidence type="ECO:0000313" key="3">
    <source>
        <dbReference type="EMBL" id="GMF26070.1"/>
    </source>
</evidence>
<dbReference type="OrthoDB" id="146150at2759"/>
<feature type="region of interest" description="Disordered" evidence="2">
    <location>
        <begin position="287"/>
        <end position="320"/>
    </location>
</feature>
<name>A0A9W6U501_9STRA</name>
<evidence type="ECO:0000313" key="4">
    <source>
        <dbReference type="Proteomes" id="UP001165121"/>
    </source>
</evidence>
<gene>
    <name evidence="3" type="ORF">Pfra01_000482200</name>
</gene>
<dbReference type="AlphaFoldDB" id="A0A9W6U501"/>
<comment type="caution">
    <text evidence="3">The sequence shown here is derived from an EMBL/GenBank/DDBJ whole genome shotgun (WGS) entry which is preliminary data.</text>
</comment>